<dbReference type="PROSITE" id="PS50948">
    <property type="entry name" value="PAN"/>
    <property type="match status" value="1"/>
</dbReference>
<dbReference type="InterPro" id="IPR051360">
    <property type="entry name" value="Neuronal_Pentraxin_Related"/>
</dbReference>
<dbReference type="PANTHER" id="PTHR19277">
    <property type="entry name" value="PENTRAXIN"/>
    <property type="match status" value="1"/>
</dbReference>
<accession>A0AAU9X4K2</accession>
<keyword evidence="2" id="KW-0479">Metal-binding</keyword>
<keyword evidence="4 6" id="KW-1015">Disulfide bond</keyword>
<comment type="caution">
    <text evidence="10">The sequence shown here is derived from an EMBL/GenBank/DDBJ whole genome shotgun (WGS) entry which is preliminary data.</text>
</comment>
<evidence type="ECO:0000256" key="1">
    <source>
        <dbReference type="ARBA" id="ARBA00001913"/>
    </source>
</evidence>
<feature type="disulfide bond" evidence="6">
    <location>
        <begin position="101"/>
        <end position="110"/>
    </location>
</feature>
<dbReference type="AlphaFoldDB" id="A0AAU9X4K2"/>
<dbReference type="InterPro" id="IPR001759">
    <property type="entry name" value="PTX_dom"/>
</dbReference>
<evidence type="ECO:0000259" key="8">
    <source>
        <dbReference type="PROSITE" id="PS50948"/>
    </source>
</evidence>
<dbReference type="PANTHER" id="PTHR19277:SF161">
    <property type="entry name" value="LAMININ G DOMAIN-CONTAINING PROTEIN"/>
    <property type="match status" value="1"/>
</dbReference>
<dbReference type="CDD" id="cd00054">
    <property type="entry name" value="EGF_CA"/>
    <property type="match status" value="1"/>
</dbReference>
<sequence>FALIGHVIASFQVPDIFDCSFACFKDSRCRSYNFRVSGPLHLCELSSKSVYTKPENYTVQGDMIYYDAGRSAGCSSSPCQNGGKCITLCGIDIPFGFVCDCDVLHTGEVCQNWTEKSKDYDLKFQAKSLSNNVSMAISNEPINALTFCIWFQTTQSGSFGLVGGDLDLICNEYSQCNFSLKGVKRDFYSTPLNNGIWHSICITWQRSTRICAAYIDGKTNKRRTFTGCGGDTEFEFSQPLVLGQLVKSKGIFQEGNSFTGNINGVNMWDYAMEENEVYNLATNCSSRVGNVVSWPLFRNVLEGNVVLTEGSICSGPDLSSKVSLKFPAMTAVDRIKYSGSLSSFQAFTLCQWTKLVFMQAEATYLSYANSESPNALVLFLKKDLTIRMFINNKKLQAFRAPFLDKHWHHACVTWTNNGGESKFYIDGSLMRVVTGYGNGDVIRGGGILIFGQEQDNLGGSFDAQQSLVGFLSHLNLWNFVVHSFALVDIATGSGTENGNTVAWKDVIRGQAYGQVEVVSISQDPPKRPNMDFKYVFASQTNPSYVQLYDATTDETIVKFTACLWVSVYQSEMMTLFTYRTSEMRNAIGMRPRPSDPKSFTIIVNNKFLNVDYDDFFEETGWQHICVTWENGAGNWKLYVNGESVKSGSGLQPGVVEIKGKGELLLGKRYRAGSDTIKPEQGLVGEISHLNIWNKTLSTTVLLAMYRGCDSTGGNFFDWSSLLSGQVVGQVTWETSAECTLPDEVISSKRNLFCEGMTKYGCSSPLYALFDGTKDSRAKKWRCYFSNALTQDNSGLLAYDYEKESSCYITIANPDFYLIT</sequence>
<feature type="non-terminal residue" evidence="10">
    <location>
        <position position="1"/>
    </location>
</feature>
<dbReference type="SUPFAM" id="SSF57196">
    <property type="entry name" value="EGF/Laminin"/>
    <property type="match status" value="1"/>
</dbReference>
<evidence type="ECO:0000259" key="7">
    <source>
        <dbReference type="PROSITE" id="PS50026"/>
    </source>
</evidence>
<organism evidence="10 11">
    <name type="scientific">Pocillopora meandrina</name>
    <dbReference type="NCBI Taxonomy" id="46732"/>
    <lineage>
        <taxon>Eukaryota</taxon>
        <taxon>Metazoa</taxon>
        <taxon>Cnidaria</taxon>
        <taxon>Anthozoa</taxon>
        <taxon>Hexacorallia</taxon>
        <taxon>Scleractinia</taxon>
        <taxon>Astrocoeniina</taxon>
        <taxon>Pocilloporidae</taxon>
        <taxon>Pocillopora</taxon>
    </lineage>
</organism>
<name>A0AAU9X4K2_9CNID</name>
<dbReference type="PROSITE" id="PS00022">
    <property type="entry name" value="EGF_1"/>
    <property type="match status" value="1"/>
</dbReference>
<evidence type="ECO:0000313" key="10">
    <source>
        <dbReference type="EMBL" id="CAH3136261.1"/>
    </source>
</evidence>
<proteinExistence type="predicted"/>
<evidence type="ECO:0000259" key="9">
    <source>
        <dbReference type="PROSITE" id="PS51828"/>
    </source>
</evidence>
<feature type="domain" description="Pentraxin (PTX)" evidence="9">
    <location>
        <begin position="320"/>
        <end position="524"/>
    </location>
</feature>
<dbReference type="Gene3D" id="2.10.25.10">
    <property type="entry name" value="Laminin"/>
    <property type="match status" value="1"/>
</dbReference>
<comment type="caution">
    <text evidence="6">Lacks conserved residue(s) required for the propagation of feature annotation.</text>
</comment>
<dbReference type="SMART" id="SM00159">
    <property type="entry name" value="PTX"/>
    <property type="match status" value="3"/>
</dbReference>
<evidence type="ECO:0000313" key="11">
    <source>
        <dbReference type="Proteomes" id="UP001159428"/>
    </source>
</evidence>
<dbReference type="Proteomes" id="UP001159428">
    <property type="component" value="Unassembled WGS sequence"/>
</dbReference>
<feature type="domain" description="Pentraxin (PTX)" evidence="9">
    <location>
        <begin position="118"/>
        <end position="313"/>
    </location>
</feature>
<dbReference type="InterPro" id="IPR000742">
    <property type="entry name" value="EGF"/>
</dbReference>
<evidence type="ECO:0000256" key="3">
    <source>
        <dbReference type="ARBA" id="ARBA00022837"/>
    </source>
</evidence>
<dbReference type="PRINTS" id="PR00895">
    <property type="entry name" value="PENTAXIN"/>
</dbReference>
<feature type="domain" description="Pentraxin (PTX)" evidence="9">
    <location>
        <begin position="530"/>
        <end position="738"/>
    </location>
</feature>
<evidence type="ECO:0000256" key="2">
    <source>
        <dbReference type="ARBA" id="ARBA00022723"/>
    </source>
</evidence>
<dbReference type="InterPro" id="IPR013320">
    <property type="entry name" value="ConA-like_dom_sf"/>
</dbReference>
<feature type="domain" description="Apple" evidence="8">
    <location>
        <begin position="1"/>
        <end position="70"/>
    </location>
</feature>
<dbReference type="PROSITE" id="PS50026">
    <property type="entry name" value="EGF_3"/>
    <property type="match status" value="1"/>
</dbReference>
<dbReference type="Gene3D" id="2.60.120.200">
    <property type="match status" value="3"/>
</dbReference>
<keyword evidence="11" id="KW-1185">Reference proteome</keyword>
<dbReference type="Pfam" id="PF00354">
    <property type="entry name" value="Pentaxin"/>
    <property type="match status" value="3"/>
</dbReference>
<dbReference type="InterPro" id="IPR003609">
    <property type="entry name" value="Pan_app"/>
</dbReference>
<dbReference type="Pfam" id="PF00024">
    <property type="entry name" value="PAN_1"/>
    <property type="match status" value="1"/>
</dbReference>
<comment type="cofactor">
    <cofactor evidence="1">
        <name>Ca(2+)</name>
        <dbReference type="ChEBI" id="CHEBI:29108"/>
    </cofactor>
</comment>
<keyword evidence="5" id="KW-0325">Glycoprotein</keyword>
<protein>
    <submittedName>
        <fullName evidence="10">Uncharacterized protein</fullName>
    </submittedName>
</protein>
<feature type="domain" description="EGF-like" evidence="7">
    <location>
        <begin position="70"/>
        <end position="111"/>
    </location>
</feature>
<reference evidence="10 11" key="1">
    <citation type="submission" date="2022-05" db="EMBL/GenBank/DDBJ databases">
        <authorList>
            <consortium name="Genoscope - CEA"/>
            <person name="William W."/>
        </authorList>
    </citation>
    <scope>NUCLEOTIDE SEQUENCE [LARGE SCALE GENOMIC DNA]</scope>
</reference>
<keyword evidence="6" id="KW-0245">EGF-like domain</keyword>
<dbReference type="EMBL" id="CALNXJ010000030">
    <property type="protein sequence ID" value="CAH3136261.1"/>
    <property type="molecule type" value="Genomic_DNA"/>
</dbReference>
<evidence type="ECO:0000256" key="6">
    <source>
        <dbReference type="PROSITE-ProRule" id="PRU00076"/>
    </source>
</evidence>
<dbReference type="GO" id="GO:0046872">
    <property type="term" value="F:metal ion binding"/>
    <property type="evidence" value="ECO:0007669"/>
    <property type="project" value="UniProtKB-KW"/>
</dbReference>
<dbReference type="SUPFAM" id="SSF49899">
    <property type="entry name" value="Concanavalin A-like lectins/glucanases"/>
    <property type="match status" value="3"/>
</dbReference>
<gene>
    <name evidence="10" type="ORF">PMEA_00017627</name>
</gene>
<dbReference type="PROSITE" id="PS51828">
    <property type="entry name" value="PTX_2"/>
    <property type="match status" value="3"/>
</dbReference>
<keyword evidence="3" id="KW-0106">Calcium</keyword>
<evidence type="ECO:0000256" key="4">
    <source>
        <dbReference type="ARBA" id="ARBA00023157"/>
    </source>
</evidence>
<evidence type="ECO:0000256" key="5">
    <source>
        <dbReference type="ARBA" id="ARBA00023180"/>
    </source>
</evidence>